<dbReference type="Pfam" id="PF16405">
    <property type="entry name" value="DUF5013"/>
    <property type="match status" value="1"/>
</dbReference>
<gene>
    <name evidence="3" type="ORF">OCK74_26505</name>
</gene>
<evidence type="ECO:0000313" key="3">
    <source>
        <dbReference type="EMBL" id="MCU7552699.1"/>
    </source>
</evidence>
<dbReference type="PROSITE" id="PS51257">
    <property type="entry name" value="PROKAR_LIPOPROTEIN"/>
    <property type="match status" value="1"/>
</dbReference>
<accession>A0A9X3BHQ0</accession>
<reference evidence="3" key="1">
    <citation type="submission" date="2022-09" db="EMBL/GenBank/DDBJ databases">
        <authorList>
            <person name="Yuan C."/>
            <person name="Ke Z."/>
        </authorList>
    </citation>
    <scope>NUCLEOTIDE SEQUENCE</scope>
    <source>
        <strain evidence="3">LB-8</strain>
    </source>
</reference>
<dbReference type="InterPro" id="IPR032181">
    <property type="entry name" value="DUF5013"/>
</dbReference>
<dbReference type="Proteomes" id="UP001155483">
    <property type="component" value="Unassembled WGS sequence"/>
</dbReference>
<proteinExistence type="predicted"/>
<keyword evidence="4" id="KW-1185">Reference proteome</keyword>
<dbReference type="Pfam" id="PF16389">
    <property type="entry name" value="DUF4998"/>
    <property type="match status" value="1"/>
</dbReference>
<evidence type="ECO:0000256" key="1">
    <source>
        <dbReference type="SAM" id="SignalP"/>
    </source>
</evidence>
<comment type="caution">
    <text evidence="3">The sequence shown here is derived from an EMBL/GenBank/DDBJ whole genome shotgun (WGS) entry which is preliminary data.</text>
</comment>
<protein>
    <submittedName>
        <fullName evidence="3">DUF4998 domain-containing protein</fullName>
    </submittedName>
</protein>
<name>A0A9X3BHQ0_9BACT</name>
<keyword evidence="1" id="KW-0732">Signal</keyword>
<reference evidence="3" key="2">
    <citation type="submission" date="2023-04" db="EMBL/GenBank/DDBJ databases">
        <title>Paracnuella aquatica gen. nov., sp. nov., a member of the family Chitinophagaceae isolated from a hot spring.</title>
        <authorList>
            <person name="Wang C."/>
        </authorList>
    </citation>
    <scope>NUCLEOTIDE SEQUENCE</scope>
    <source>
        <strain evidence="3">LB-8</strain>
    </source>
</reference>
<feature type="chain" id="PRO_5040843084" evidence="1">
    <location>
        <begin position="25"/>
        <end position="404"/>
    </location>
</feature>
<evidence type="ECO:0000259" key="2">
    <source>
        <dbReference type="Pfam" id="PF16405"/>
    </source>
</evidence>
<dbReference type="RefSeq" id="WP_279300137.1">
    <property type="nucleotide sequence ID" value="NZ_JAOTIF010000042.1"/>
</dbReference>
<evidence type="ECO:0000313" key="4">
    <source>
        <dbReference type="Proteomes" id="UP001155483"/>
    </source>
</evidence>
<feature type="signal peptide" evidence="1">
    <location>
        <begin position="1"/>
        <end position="24"/>
    </location>
</feature>
<dbReference type="AlphaFoldDB" id="A0A9X3BHQ0"/>
<organism evidence="3 4">
    <name type="scientific">Paraflavisolibacter caeni</name>
    <dbReference type="NCBI Taxonomy" id="2982496"/>
    <lineage>
        <taxon>Bacteria</taxon>
        <taxon>Pseudomonadati</taxon>
        <taxon>Bacteroidota</taxon>
        <taxon>Chitinophagia</taxon>
        <taxon>Chitinophagales</taxon>
        <taxon>Chitinophagaceae</taxon>
        <taxon>Paraflavisolibacter</taxon>
    </lineage>
</organism>
<sequence length="404" mass="43935">MKNIKIVLAAFVSLLALVSCSKWDDYKKYTQEGETFYTGKLDSVKVFTGNQRVKITGLFTADPNIAKTKITWNDGRDSVIFDINKGIGIDSFNKIINVPEGVLNFKIQNFDAKGNGSMIVYASGVVLGPKYISGLGNRPVKRAELLSSGIAEVEWDSFDTTTGAKFSVVKYTRTDNSVDSVVAPVSQAKTNLPNFKGGTSVTIRTLYVPSATAIDSFNSISQTVGVMYDVTAQYLKNTGTGVNGTNFSTIGTDGRWRTPTDWIVTPDVKNNFNMTAGGVDLGGWLPYQCALSMESWDAGQPLIPNGKMYQTVTLPAGKFTLVVTTSDCSDNGTKYITIASGNTLPDIDNVLTTALAYKSISKWTDNIVKFDLASSTQVSIGFQAKFTAFQSFLKINKVKLYYTP</sequence>
<feature type="domain" description="DUF5013" evidence="2">
    <location>
        <begin position="245"/>
        <end position="381"/>
    </location>
</feature>
<dbReference type="EMBL" id="JAOTIF010000042">
    <property type="protein sequence ID" value="MCU7552699.1"/>
    <property type="molecule type" value="Genomic_DNA"/>
</dbReference>